<accession>A0A7C2G0S6</accession>
<keyword evidence="4 11" id="KW-0227">DNA damage</keyword>
<keyword evidence="5 11" id="KW-0378">Hydrolase</keyword>
<protein>
    <recommendedName>
        <fullName evidence="11">Crossover junction endodeoxyribonuclease Hjc</fullName>
        <shortName evidence="11">Hjc</shortName>
        <ecNumber evidence="11">3.1.21.10</ecNumber>
    </recommendedName>
    <alternativeName>
        <fullName evidence="11">Holliday junction resolvase Hjc</fullName>
    </alternativeName>
</protein>
<dbReference type="InterPro" id="IPR011856">
    <property type="entry name" value="tRNA_endonuc-like_dom_sf"/>
</dbReference>
<dbReference type="NCBIfam" id="NF040854">
    <property type="entry name" value="Hol_resolv_Hjc"/>
    <property type="match status" value="1"/>
</dbReference>
<proteinExistence type="inferred from homology"/>
<evidence type="ECO:0000256" key="2">
    <source>
        <dbReference type="ARBA" id="ARBA00022723"/>
    </source>
</evidence>
<comment type="similarity">
    <text evidence="11">Belongs to the Holliday junction resolvase Hjc family.</text>
</comment>
<comment type="catalytic activity">
    <reaction evidence="10 11">
        <text>Endonucleolytic cleavage at a junction such as a reciprocal single-stranded crossover between two homologous DNA duplexes (Holliday junction).</text>
        <dbReference type="EC" id="3.1.21.10"/>
    </reaction>
</comment>
<evidence type="ECO:0000256" key="4">
    <source>
        <dbReference type="ARBA" id="ARBA00022763"/>
    </source>
</evidence>
<keyword evidence="3 11" id="KW-0255">Endonuclease</keyword>
<dbReference type="Pfam" id="PF01870">
    <property type="entry name" value="Hjc"/>
    <property type="match status" value="1"/>
</dbReference>
<feature type="active site" evidence="11">
    <location>
        <position position="34"/>
    </location>
</feature>
<keyword evidence="6 11" id="KW-0460">Magnesium</keyword>
<dbReference type="InterPro" id="IPR011335">
    <property type="entry name" value="Restrct_endonuc-II-like"/>
</dbReference>
<dbReference type="PIRSF" id="PIRSF004985">
    <property type="entry name" value="Hlld_jn_rslvs_ar"/>
    <property type="match status" value="1"/>
</dbReference>
<keyword evidence="8 11" id="KW-0233">DNA recombination</keyword>
<evidence type="ECO:0000256" key="7">
    <source>
        <dbReference type="ARBA" id="ARBA00023125"/>
    </source>
</evidence>
<keyword evidence="9 11" id="KW-0234">DNA repair</keyword>
<dbReference type="PANTHER" id="PTHR39651:SF1">
    <property type="entry name" value="HOLLIDAY JUNCTION RESOLVASE HJC"/>
    <property type="match status" value="1"/>
</dbReference>
<dbReference type="HAMAP" id="MF_01490">
    <property type="entry name" value="HJ_Resolv_Hjc"/>
    <property type="match status" value="1"/>
</dbReference>
<keyword evidence="2 11" id="KW-0479">Metal-binding</keyword>
<evidence type="ECO:0000256" key="9">
    <source>
        <dbReference type="ARBA" id="ARBA00023204"/>
    </source>
</evidence>
<dbReference type="GO" id="GO:0000287">
    <property type="term" value="F:magnesium ion binding"/>
    <property type="evidence" value="ECO:0007669"/>
    <property type="project" value="UniProtKB-UniRule"/>
</dbReference>
<comment type="cofactor">
    <cofactor evidence="11">
        <name>Mg(2+)</name>
        <dbReference type="ChEBI" id="CHEBI:18420"/>
    </cofactor>
    <text evidence="11">Binds 1 Mg(2+) ion per subunit.</text>
</comment>
<name>A0A7C2G0S6_9CREN</name>
<evidence type="ECO:0000256" key="8">
    <source>
        <dbReference type="ARBA" id="ARBA00023172"/>
    </source>
</evidence>
<dbReference type="SUPFAM" id="SSF52980">
    <property type="entry name" value="Restriction endonuclease-like"/>
    <property type="match status" value="1"/>
</dbReference>
<sequence length="147" mass="16657">MTGLSNRRRGFSHERDLVQRFWNHGFAVIRSPASGSKAKIILYPDIVAIYHGKVLAIEAKTVRKERTIYLKQQQVEKLMEFSKRAGGEAYIAVKIVGTGEWRFVDLKSLQETGGLKITKAHLSTSLKLEDLISIVKGVKRLDEFSKQ</sequence>
<evidence type="ECO:0000256" key="6">
    <source>
        <dbReference type="ARBA" id="ARBA00022842"/>
    </source>
</evidence>
<dbReference type="InterPro" id="IPR014428">
    <property type="entry name" value="Hjc_arc"/>
</dbReference>
<gene>
    <name evidence="11" type="primary">hjc</name>
    <name evidence="12" type="ORF">ENP55_01720</name>
</gene>
<evidence type="ECO:0000256" key="11">
    <source>
        <dbReference type="HAMAP-Rule" id="MF_01490"/>
    </source>
</evidence>
<reference evidence="12" key="1">
    <citation type="journal article" date="2020" name="mSystems">
        <title>Genome- and Community-Level Interaction Insights into Carbon Utilization and Element Cycling Functions of Hydrothermarchaeota in Hydrothermal Sediment.</title>
        <authorList>
            <person name="Zhou Z."/>
            <person name="Liu Y."/>
            <person name="Xu W."/>
            <person name="Pan J."/>
            <person name="Luo Z.H."/>
            <person name="Li M."/>
        </authorList>
    </citation>
    <scope>NUCLEOTIDE SEQUENCE [LARGE SCALE GENOMIC DNA]</scope>
    <source>
        <strain evidence="12">SpSt-23</strain>
    </source>
</reference>
<dbReference type="PANTHER" id="PTHR39651">
    <property type="entry name" value="HOLLIDAY JUNCTION RESOLVASE HJC"/>
    <property type="match status" value="1"/>
</dbReference>
<evidence type="ECO:0000256" key="3">
    <source>
        <dbReference type="ARBA" id="ARBA00022759"/>
    </source>
</evidence>
<evidence type="ECO:0000256" key="10">
    <source>
        <dbReference type="ARBA" id="ARBA00029354"/>
    </source>
</evidence>
<feature type="site" description="Transition state stabilizer" evidence="11">
    <location>
        <position position="60"/>
    </location>
</feature>
<dbReference type="GO" id="GO:0006310">
    <property type="term" value="P:DNA recombination"/>
    <property type="evidence" value="ECO:0007669"/>
    <property type="project" value="UniProtKB-UniRule"/>
</dbReference>
<feature type="binding site" evidence="11">
    <location>
        <position position="14"/>
    </location>
    <ligand>
        <name>Mg(2+)</name>
        <dbReference type="ChEBI" id="CHEBI:18420"/>
    </ligand>
</feature>
<comment type="caution">
    <text evidence="12">The sequence shown here is derived from an EMBL/GenBank/DDBJ whole genome shotgun (WGS) entry which is preliminary data.</text>
</comment>
<comment type="function">
    <text evidence="11">A structure-specific endonuclease that resolves Holliday junction (HJ) intermediates during genetic recombination. Cleaves 4-way DNA junctions introducing paired nicks in opposing strands, leaving a 5'-terminal phosphate and a 3'-terminal hydroxyl group that are subsequently ligated to produce recombinant products.</text>
</comment>
<dbReference type="EMBL" id="DSJT01000005">
    <property type="protein sequence ID" value="HEF87027.1"/>
    <property type="molecule type" value="Genomic_DNA"/>
</dbReference>
<dbReference type="CDD" id="cd00523">
    <property type="entry name" value="Holliday_junction_resolvase"/>
    <property type="match status" value="1"/>
</dbReference>
<feature type="binding site" evidence="11">
    <location>
        <position position="58"/>
    </location>
    <ligand>
        <name>Mg(2+)</name>
        <dbReference type="ChEBI" id="CHEBI:18420"/>
    </ligand>
</feature>
<evidence type="ECO:0000256" key="1">
    <source>
        <dbReference type="ARBA" id="ARBA00022722"/>
    </source>
</evidence>
<dbReference type="AlphaFoldDB" id="A0A7C2G0S6"/>
<evidence type="ECO:0000256" key="5">
    <source>
        <dbReference type="ARBA" id="ARBA00022801"/>
    </source>
</evidence>
<dbReference type="GO" id="GO:0006281">
    <property type="term" value="P:DNA repair"/>
    <property type="evidence" value="ECO:0007669"/>
    <property type="project" value="UniProtKB-UniRule"/>
</dbReference>
<keyword evidence="7 11" id="KW-0238">DNA-binding</keyword>
<evidence type="ECO:0000313" key="12">
    <source>
        <dbReference type="EMBL" id="HEF87027.1"/>
    </source>
</evidence>
<feature type="binding site" evidence="11">
    <location>
        <position position="45"/>
    </location>
    <ligand>
        <name>Mg(2+)</name>
        <dbReference type="ChEBI" id="CHEBI:18420"/>
    </ligand>
</feature>
<keyword evidence="1 11" id="KW-0540">Nuclease</keyword>
<comment type="subunit">
    <text evidence="11">Homodimer.</text>
</comment>
<dbReference type="Gene3D" id="3.40.1350.10">
    <property type="match status" value="1"/>
</dbReference>
<dbReference type="GO" id="GO:0008821">
    <property type="term" value="F:crossover junction DNA endonuclease activity"/>
    <property type="evidence" value="ECO:0007669"/>
    <property type="project" value="UniProtKB-UniRule"/>
</dbReference>
<dbReference type="GO" id="GO:0003677">
    <property type="term" value="F:DNA binding"/>
    <property type="evidence" value="ECO:0007669"/>
    <property type="project" value="UniProtKB-KW"/>
</dbReference>
<dbReference type="EC" id="3.1.21.10" evidence="11"/>
<organism evidence="12">
    <name type="scientific">Thermosphaera aggregans</name>
    <dbReference type="NCBI Taxonomy" id="54254"/>
    <lineage>
        <taxon>Archaea</taxon>
        <taxon>Thermoproteota</taxon>
        <taxon>Thermoprotei</taxon>
        <taxon>Desulfurococcales</taxon>
        <taxon>Desulfurococcaceae</taxon>
        <taxon>Thermosphaera</taxon>
    </lineage>
</organism>
<dbReference type="InterPro" id="IPR002732">
    <property type="entry name" value="Hjc"/>
</dbReference>